<dbReference type="PROSITE" id="PS50294">
    <property type="entry name" value="WD_REPEATS_REGION"/>
    <property type="match status" value="1"/>
</dbReference>
<dbReference type="InterPro" id="IPR037850">
    <property type="entry name" value="RBBP5/Swd1"/>
</dbReference>
<keyword evidence="2 5" id="KW-0853">WD repeat</keyword>
<evidence type="ECO:0000256" key="6">
    <source>
        <dbReference type="SAM" id="MobiDB-lite"/>
    </source>
</evidence>
<accession>A0AAN8EJA6</accession>
<keyword evidence="3" id="KW-0677">Repeat</keyword>
<feature type="repeat" description="WD" evidence="5">
    <location>
        <begin position="63"/>
        <end position="104"/>
    </location>
</feature>
<feature type="compositionally biased region" description="Basic and acidic residues" evidence="6">
    <location>
        <begin position="244"/>
        <end position="265"/>
    </location>
</feature>
<dbReference type="InterPro" id="IPR015943">
    <property type="entry name" value="WD40/YVTN_repeat-like_dom_sf"/>
</dbReference>
<dbReference type="InterPro" id="IPR019775">
    <property type="entry name" value="WD40_repeat_CS"/>
</dbReference>
<dbReference type="PROSITE" id="PS00678">
    <property type="entry name" value="WD_REPEATS_1"/>
    <property type="match status" value="2"/>
</dbReference>
<feature type="compositionally biased region" description="Polar residues" evidence="6">
    <location>
        <begin position="492"/>
        <end position="502"/>
    </location>
</feature>
<dbReference type="GO" id="GO:0048188">
    <property type="term" value="C:Set1C/COMPASS complex"/>
    <property type="evidence" value="ECO:0007669"/>
    <property type="project" value="InterPro"/>
</dbReference>
<evidence type="ECO:0000256" key="1">
    <source>
        <dbReference type="ARBA" id="ARBA00004123"/>
    </source>
</evidence>
<keyword evidence="4" id="KW-0539">Nucleus</keyword>
<feature type="region of interest" description="Disordered" evidence="6">
    <location>
        <begin position="240"/>
        <end position="274"/>
    </location>
</feature>
<reference evidence="7 8" key="1">
    <citation type="submission" date="2022-12" db="EMBL/GenBank/DDBJ databases">
        <title>Genomic features and morphological characterization of a novel Knufia sp. strain isolated from spacecraft assembly facility.</title>
        <authorList>
            <person name="Teixeira M."/>
            <person name="Chander A.M."/>
            <person name="Stajich J.E."/>
            <person name="Venkateswaran K."/>
        </authorList>
    </citation>
    <scope>NUCLEOTIDE SEQUENCE [LARGE SCALE GENOMIC DNA]</scope>
    <source>
        <strain evidence="7 8">FJI-L2-BK-P2</strain>
    </source>
</reference>
<gene>
    <name evidence="7" type="primary">SWD1</name>
    <name evidence="7" type="ORF">OHC33_008233</name>
</gene>
<dbReference type="SUPFAM" id="SSF50978">
    <property type="entry name" value="WD40 repeat-like"/>
    <property type="match status" value="1"/>
</dbReference>
<dbReference type="PANTHER" id="PTHR44040">
    <property type="entry name" value="RETINOBLASTOMA-BINDING PROTEIN 5"/>
    <property type="match status" value="1"/>
</dbReference>
<comment type="caution">
    <text evidence="7">The sequence shown here is derived from an EMBL/GenBank/DDBJ whole genome shotgun (WGS) entry which is preliminary data.</text>
</comment>
<dbReference type="SMART" id="SM00320">
    <property type="entry name" value="WD40"/>
    <property type="match status" value="5"/>
</dbReference>
<evidence type="ECO:0000256" key="5">
    <source>
        <dbReference type="PROSITE-ProRule" id="PRU00221"/>
    </source>
</evidence>
<name>A0AAN8EJA6_9EURO</name>
<dbReference type="Proteomes" id="UP001316803">
    <property type="component" value="Unassembled WGS sequence"/>
</dbReference>
<comment type="subcellular location">
    <subcellularLocation>
        <location evidence="1">Nucleus</location>
    </subcellularLocation>
</comment>
<evidence type="ECO:0000256" key="3">
    <source>
        <dbReference type="ARBA" id="ARBA00022737"/>
    </source>
</evidence>
<feature type="region of interest" description="Disordered" evidence="6">
    <location>
        <begin position="476"/>
        <end position="508"/>
    </location>
</feature>
<protein>
    <submittedName>
        <fullName evidence="7">Chromatin binding protein</fullName>
    </submittedName>
</protein>
<dbReference type="Pfam" id="PF00400">
    <property type="entry name" value="WD40"/>
    <property type="match status" value="2"/>
</dbReference>
<organism evidence="7 8">
    <name type="scientific">Knufia fluminis</name>
    <dbReference type="NCBI Taxonomy" id="191047"/>
    <lineage>
        <taxon>Eukaryota</taxon>
        <taxon>Fungi</taxon>
        <taxon>Dikarya</taxon>
        <taxon>Ascomycota</taxon>
        <taxon>Pezizomycotina</taxon>
        <taxon>Eurotiomycetes</taxon>
        <taxon>Chaetothyriomycetidae</taxon>
        <taxon>Chaetothyriales</taxon>
        <taxon>Trichomeriaceae</taxon>
        <taxon>Knufia</taxon>
    </lineage>
</organism>
<evidence type="ECO:0000313" key="7">
    <source>
        <dbReference type="EMBL" id="KAK5950850.1"/>
    </source>
</evidence>
<proteinExistence type="predicted"/>
<dbReference type="InterPro" id="IPR036322">
    <property type="entry name" value="WD40_repeat_dom_sf"/>
</dbReference>
<keyword evidence="8" id="KW-1185">Reference proteome</keyword>
<dbReference type="AlphaFoldDB" id="A0AAN8EJA6"/>
<evidence type="ECO:0000313" key="8">
    <source>
        <dbReference type="Proteomes" id="UP001316803"/>
    </source>
</evidence>
<dbReference type="Gene3D" id="2.130.10.10">
    <property type="entry name" value="YVTN repeat-like/Quinoprotein amine dehydrogenase"/>
    <property type="match status" value="2"/>
</dbReference>
<dbReference type="PANTHER" id="PTHR44040:SF1">
    <property type="entry name" value="RETINOBLASTOMA-BINDING PROTEIN 5"/>
    <property type="match status" value="1"/>
</dbReference>
<sequence length="508" mass="57240">MNLSLHDPFTLALDSPEALLNELRSGHAAVLRFNGTGDYLASGRADGKIVIWDMETMGVAMKLNGHWKQIQTLSWSCDGRYLLSGSNDNRACLWDLKTQERIRTVKFETPIYVGELHPRNPFLFVCSLYEEHPYLVDVSHSSPVKHRLPTKPIDTDTDVKQSTTFTIFSANGNHIISGTSKGYINIIETQSRKIIHSTKLSSGVISLLRLTSNGRQMLVNSTDRIIRVLDMPNLTTMKLTDSTTEQHEANGNDTPDLDHEEEHSGIDPSTLPENIHLPTTHKFQDLVNRLRWNDCAFSHTSTTAGGSNTHTVDYVTASTFMKRDIYIWELSSNSLLRILENAQEPTTIEWHPSKPLLACVGQETGNVSVWGIEPTQKWSALAPDFTEVTENVEYVEREDEFDTYPVEEERRRRLEGEDEAVDVLNIIADDLTVAANGTASGKSNDSFVLPMLYDIEDSEADDQELVRMSKHEYRKKDIHEGKEYEDDGEGTPTMNGAITNGTKSRRRK</sequence>
<dbReference type="PROSITE" id="PS50082">
    <property type="entry name" value="WD_REPEATS_2"/>
    <property type="match status" value="2"/>
</dbReference>
<dbReference type="InterPro" id="IPR001680">
    <property type="entry name" value="WD40_rpt"/>
</dbReference>
<evidence type="ECO:0000256" key="2">
    <source>
        <dbReference type="ARBA" id="ARBA00022574"/>
    </source>
</evidence>
<dbReference type="EMBL" id="JAKLMC020000024">
    <property type="protein sequence ID" value="KAK5950850.1"/>
    <property type="molecule type" value="Genomic_DNA"/>
</dbReference>
<evidence type="ECO:0000256" key="4">
    <source>
        <dbReference type="ARBA" id="ARBA00023242"/>
    </source>
</evidence>
<feature type="repeat" description="WD" evidence="5">
    <location>
        <begin position="31"/>
        <end position="62"/>
    </location>
</feature>